<feature type="chain" id="PRO_5045569647" description="Fels-1 Prophage Protein-like" evidence="1">
    <location>
        <begin position="33"/>
        <end position="128"/>
    </location>
</feature>
<gene>
    <name evidence="2" type="ORF">D5039_16785</name>
</gene>
<protein>
    <recommendedName>
        <fullName evidence="4">Fels-1 Prophage Protein-like</fullName>
    </recommendedName>
</protein>
<name>A0ABT3KWM8_9BURK</name>
<evidence type="ECO:0000313" key="3">
    <source>
        <dbReference type="Proteomes" id="UP001208935"/>
    </source>
</evidence>
<reference evidence="3" key="1">
    <citation type="submission" date="2023-07" db="EMBL/GenBank/DDBJ databases">
        <title>Verminephrobacter genomes.</title>
        <authorList>
            <person name="Lund M.B."/>
        </authorList>
    </citation>
    <scope>NUCLEOTIDE SEQUENCE [LARGE SCALE GENOMIC DNA]</scope>
    <source>
        <strain evidence="3">AtM5-05</strain>
    </source>
</reference>
<sequence>MNHEPATGCRPGSGLAFSLALLLAVSAIPAHAGRRAALRAPEPGVLCDRYVCANDQGISRSLTEKYLGKKTATKLFSQGDFDLTEFTFANGIFCDTKERLCRRDRYYGADGKRSGAVSGKYTRKLFGP</sequence>
<dbReference type="EMBL" id="QZCW01000003">
    <property type="protein sequence ID" value="MCW5322743.1"/>
    <property type="molecule type" value="Genomic_DNA"/>
</dbReference>
<evidence type="ECO:0000313" key="2">
    <source>
        <dbReference type="EMBL" id="MCW5322743.1"/>
    </source>
</evidence>
<feature type="signal peptide" evidence="1">
    <location>
        <begin position="1"/>
        <end position="32"/>
    </location>
</feature>
<proteinExistence type="predicted"/>
<dbReference type="Proteomes" id="UP001208935">
    <property type="component" value="Unassembled WGS sequence"/>
</dbReference>
<keyword evidence="1" id="KW-0732">Signal</keyword>
<dbReference type="InterPro" id="IPR008617">
    <property type="entry name" value="Uncharacterised_YcgJ"/>
</dbReference>
<comment type="caution">
    <text evidence="2">The sequence shown here is derived from an EMBL/GenBank/DDBJ whole genome shotgun (WGS) entry which is preliminary data.</text>
</comment>
<keyword evidence="3" id="KW-1185">Reference proteome</keyword>
<evidence type="ECO:0008006" key="4">
    <source>
        <dbReference type="Google" id="ProtNLM"/>
    </source>
</evidence>
<organism evidence="2 3">
    <name type="scientific">Verminephrobacter aporrectodeae subsp. tuberculatae</name>
    <dbReference type="NCBI Taxonomy" id="1110392"/>
    <lineage>
        <taxon>Bacteria</taxon>
        <taxon>Pseudomonadati</taxon>
        <taxon>Pseudomonadota</taxon>
        <taxon>Betaproteobacteria</taxon>
        <taxon>Burkholderiales</taxon>
        <taxon>Comamonadaceae</taxon>
        <taxon>Verminephrobacter</taxon>
    </lineage>
</organism>
<dbReference type="Pfam" id="PF05666">
    <property type="entry name" value="YcgJ"/>
    <property type="match status" value="1"/>
</dbReference>
<accession>A0ABT3KWM8</accession>
<evidence type="ECO:0000256" key="1">
    <source>
        <dbReference type="SAM" id="SignalP"/>
    </source>
</evidence>
<dbReference type="RefSeq" id="WP_010106484.1">
    <property type="nucleotide sequence ID" value="NZ_QZCV01000003.1"/>
</dbReference>